<accession>A0A3L7A9E1</accession>
<dbReference type="AlphaFoldDB" id="A0A3L7A9E1"/>
<keyword evidence="2" id="KW-1185">Reference proteome</keyword>
<evidence type="ECO:0000313" key="1">
    <source>
        <dbReference type="EMBL" id="RLP76645.1"/>
    </source>
</evidence>
<sequence length="59" mass="6322">MSAVTFPKSLAGQKSVAVTSATPAKGFFARVLDAIIAARSAQAEREIARHMSGYERGRR</sequence>
<organism evidence="1 2">
    <name type="scientific">Xanthobacter tagetidis</name>
    <dbReference type="NCBI Taxonomy" id="60216"/>
    <lineage>
        <taxon>Bacteria</taxon>
        <taxon>Pseudomonadati</taxon>
        <taxon>Pseudomonadota</taxon>
        <taxon>Alphaproteobacteria</taxon>
        <taxon>Hyphomicrobiales</taxon>
        <taxon>Xanthobacteraceae</taxon>
        <taxon>Xanthobacter</taxon>
    </lineage>
</organism>
<name>A0A3L7A9E1_9HYPH</name>
<dbReference type="Proteomes" id="UP000269692">
    <property type="component" value="Unassembled WGS sequence"/>
</dbReference>
<dbReference type="OrthoDB" id="8455070at2"/>
<dbReference type="EMBL" id="RCTF01000012">
    <property type="protein sequence ID" value="RLP76645.1"/>
    <property type="molecule type" value="Genomic_DNA"/>
</dbReference>
<protein>
    <submittedName>
        <fullName evidence="1">Uncharacterized protein</fullName>
    </submittedName>
</protein>
<gene>
    <name evidence="1" type="ORF">D9R14_14715</name>
</gene>
<evidence type="ECO:0000313" key="2">
    <source>
        <dbReference type="Proteomes" id="UP000269692"/>
    </source>
</evidence>
<dbReference type="RefSeq" id="WP_121624099.1">
    <property type="nucleotide sequence ID" value="NZ_JACIIW010000007.1"/>
</dbReference>
<comment type="caution">
    <text evidence="1">The sequence shown here is derived from an EMBL/GenBank/DDBJ whole genome shotgun (WGS) entry which is preliminary data.</text>
</comment>
<proteinExistence type="predicted"/>
<reference evidence="1 2" key="1">
    <citation type="submission" date="2018-10" db="EMBL/GenBank/DDBJ databases">
        <title>Xanthobacter tagetidis genome sequencing and assembly.</title>
        <authorList>
            <person name="Maclea K.S."/>
            <person name="Goen A.E."/>
            <person name="Fatima S.A."/>
        </authorList>
    </citation>
    <scope>NUCLEOTIDE SEQUENCE [LARGE SCALE GENOMIC DNA]</scope>
    <source>
        <strain evidence="1 2">ATCC 700314</strain>
    </source>
</reference>